<evidence type="ECO:0000313" key="2">
    <source>
        <dbReference type="EMBL" id="KAL0197129.1"/>
    </source>
</evidence>
<organism evidence="2 3">
    <name type="scientific">Cirrhinus mrigala</name>
    <name type="common">Mrigala</name>
    <dbReference type="NCBI Taxonomy" id="683832"/>
    <lineage>
        <taxon>Eukaryota</taxon>
        <taxon>Metazoa</taxon>
        <taxon>Chordata</taxon>
        <taxon>Craniata</taxon>
        <taxon>Vertebrata</taxon>
        <taxon>Euteleostomi</taxon>
        <taxon>Actinopterygii</taxon>
        <taxon>Neopterygii</taxon>
        <taxon>Teleostei</taxon>
        <taxon>Ostariophysi</taxon>
        <taxon>Cypriniformes</taxon>
        <taxon>Cyprinidae</taxon>
        <taxon>Labeoninae</taxon>
        <taxon>Labeonini</taxon>
        <taxon>Cirrhinus</taxon>
    </lineage>
</organism>
<dbReference type="EMBL" id="JAMKFB020000003">
    <property type="protein sequence ID" value="KAL0197129.1"/>
    <property type="molecule type" value="Genomic_DNA"/>
</dbReference>
<feature type="compositionally biased region" description="Pro residues" evidence="1">
    <location>
        <begin position="1"/>
        <end position="11"/>
    </location>
</feature>
<feature type="non-terminal residue" evidence="2">
    <location>
        <position position="53"/>
    </location>
</feature>
<feature type="region of interest" description="Disordered" evidence="1">
    <location>
        <begin position="1"/>
        <end position="53"/>
    </location>
</feature>
<accession>A0ABD0RF14</accession>
<dbReference type="Proteomes" id="UP001529510">
    <property type="component" value="Unassembled WGS sequence"/>
</dbReference>
<protein>
    <submittedName>
        <fullName evidence="2">Uncharacterized protein</fullName>
    </submittedName>
</protein>
<feature type="compositionally biased region" description="Acidic residues" evidence="1">
    <location>
        <begin position="21"/>
        <end position="53"/>
    </location>
</feature>
<comment type="caution">
    <text evidence="2">The sequence shown here is derived from an EMBL/GenBank/DDBJ whole genome shotgun (WGS) entry which is preliminary data.</text>
</comment>
<dbReference type="AlphaFoldDB" id="A0ABD0RF14"/>
<gene>
    <name evidence="2" type="ORF">M9458_005669</name>
</gene>
<name>A0ABD0RF14_CIRMR</name>
<feature type="non-terminal residue" evidence="2">
    <location>
        <position position="1"/>
    </location>
</feature>
<sequence>SQPEEPAPVEMPPDEVKEPVVDNDSEPYPEDDVSEEEDEDDEDEDDYHEDDDK</sequence>
<reference evidence="2 3" key="1">
    <citation type="submission" date="2024-05" db="EMBL/GenBank/DDBJ databases">
        <title>Genome sequencing and assembly of Indian major carp, Cirrhinus mrigala (Hamilton, 1822).</title>
        <authorList>
            <person name="Mohindra V."/>
            <person name="Chowdhury L.M."/>
            <person name="Lal K."/>
            <person name="Jena J.K."/>
        </authorList>
    </citation>
    <scope>NUCLEOTIDE SEQUENCE [LARGE SCALE GENOMIC DNA]</scope>
    <source>
        <strain evidence="2">CM1030</strain>
        <tissue evidence="2">Blood</tissue>
    </source>
</reference>
<keyword evidence="3" id="KW-1185">Reference proteome</keyword>
<evidence type="ECO:0000313" key="3">
    <source>
        <dbReference type="Proteomes" id="UP001529510"/>
    </source>
</evidence>
<proteinExistence type="predicted"/>
<evidence type="ECO:0000256" key="1">
    <source>
        <dbReference type="SAM" id="MobiDB-lite"/>
    </source>
</evidence>